<dbReference type="InterPro" id="IPR004089">
    <property type="entry name" value="MCPsignal_dom"/>
</dbReference>
<dbReference type="EMBL" id="UOFT01000052">
    <property type="protein sequence ID" value="VAW96239.1"/>
    <property type="molecule type" value="Genomic_DNA"/>
</dbReference>
<accession>A0A3B1AD67</accession>
<feature type="transmembrane region" description="Helical" evidence="7">
    <location>
        <begin position="17"/>
        <end position="39"/>
    </location>
</feature>
<keyword evidence="4 7" id="KW-0472">Membrane</keyword>
<comment type="subcellular location">
    <subcellularLocation>
        <location evidence="1">Membrane</location>
        <topology evidence="1">Multi-pass membrane protein</topology>
    </subcellularLocation>
</comment>
<keyword evidence="3 7" id="KW-1133">Transmembrane helix</keyword>
<dbReference type="PROSITE" id="PS50111">
    <property type="entry name" value="CHEMOTAXIS_TRANSDUC_2"/>
    <property type="match status" value="1"/>
</dbReference>
<dbReference type="SUPFAM" id="SSF58104">
    <property type="entry name" value="Methyl-accepting chemotaxis protein (MCP) signaling domain"/>
    <property type="match status" value="1"/>
</dbReference>
<sequence length="677" mass="72690">MNTGSKNSLAGVSTDRIMLVLFAFLIASVVALGVTYIFVAEEASLDKTYISKIGDQRVISQEIATLTSQATRGDLAAFPLLQKARDAFQAILEYQQSITPAAASSTMSPLNDLSTLWGEFSDNVDIILERREVVDSMRSYIQGIDEQIPALLALTDEVVDTMAKQKAPPYQVYIATRQLMLTQRISSNVGKVLEGGEEAVTAADRFGRDAALFGRVVQDMLRGNPNLRIQKIIEPSARKRLQRVAKQFYKIRNQVGAILERSPEMFQVSASAQEVLDSSQELHNKIKGVASSYQSVIDSRWTAAAASLFGILSLVFAVLVGFVYWRDSKMTLDVSEGQRSLEEETNTANQEAILRLLDEMGDLADGDLTVMATVTEDITGAIADSINYAIDALRSLVSAINETTLQVSSAAQQTQATAMHLAEASDHQAQQITGASTAINEMAVSIEGVSTHASELADEARKSVTMANTGSDAVQKTINGMDSIRETIQETSKRIKRLGESSQEIGDIVELINDIAEQTNILALNAAIQAAMAGDAGRGFAVVADEVQRLAERSADATKQIEALVKGIQSDTKEAVASMEQSTAGVVSGAQLAQDAGQALEQIETVSEHLADLIRNISESASQQANAASNISDTMNVIQEITTQTSAGTNETAASIGNLAELANELRRSVAGFKLPE</sequence>
<name>A0A3B1AD67_9ZZZZ</name>
<dbReference type="Gene3D" id="1.10.287.950">
    <property type="entry name" value="Methyl-accepting chemotaxis protein"/>
    <property type="match status" value="1"/>
</dbReference>
<dbReference type="PANTHER" id="PTHR32089">
    <property type="entry name" value="METHYL-ACCEPTING CHEMOTAXIS PROTEIN MCPB"/>
    <property type="match status" value="1"/>
</dbReference>
<evidence type="ECO:0000313" key="10">
    <source>
        <dbReference type="EMBL" id="VAW96239.1"/>
    </source>
</evidence>
<feature type="domain" description="Methyl-accepting transducer" evidence="8">
    <location>
        <begin position="403"/>
        <end position="639"/>
    </location>
</feature>
<evidence type="ECO:0000256" key="5">
    <source>
        <dbReference type="ARBA" id="ARBA00023224"/>
    </source>
</evidence>
<dbReference type="CDD" id="cd11386">
    <property type="entry name" value="MCP_signal"/>
    <property type="match status" value="1"/>
</dbReference>
<feature type="domain" description="HAMP" evidence="9">
    <location>
        <begin position="352"/>
        <end position="398"/>
    </location>
</feature>
<evidence type="ECO:0000256" key="7">
    <source>
        <dbReference type="SAM" id="Phobius"/>
    </source>
</evidence>
<evidence type="ECO:0000256" key="2">
    <source>
        <dbReference type="ARBA" id="ARBA00022692"/>
    </source>
</evidence>
<dbReference type="PROSITE" id="PS50885">
    <property type="entry name" value="HAMP"/>
    <property type="match status" value="1"/>
</dbReference>
<evidence type="ECO:0000256" key="4">
    <source>
        <dbReference type="ARBA" id="ARBA00023136"/>
    </source>
</evidence>
<dbReference type="InterPro" id="IPR003660">
    <property type="entry name" value="HAMP_dom"/>
</dbReference>
<proteinExistence type="inferred from homology"/>
<reference evidence="10" key="1">
    <citation type="submission" date="2018-06" db="EMBL/GenBank/DDBJ databases">
        <authorList>
            <person name="Zhirakovskaya E."/>
        </authorList>
    </citation>
    <scope>NUCLEOTIDE SEQUENCE</scope>
</reference>
<dbReference type="FunFam" id="1.10.287.950:FF:000001">
    <property type="entry name" value="Methyl-accepting chemotaxis sensory transducer"/>
    <property type="match status" value="1"/>
</dbReference>
<keyword evidence="5" id="KW-0807">Transducer</keyword>
<evidence type="ECO:0000256" key="1">
    <source>
        <dbReference type="ARBA" id="ARBA00004141"/>
    </source>
</evidence>
<protein>
    <submittedName>
        <fullName evidence="10">Type IV pilus biogenesis protein PilJ</fullName>
    </submittedName>
</protein>
<dbReference type="GO" id="GO:0016020">
    <property type="term" value="C:membrane"/>
    <property type="evidence" value="ECO:0007669"/>
    <property type="project" value="UniProtKB-SubCell"/>
</dbReference>
<gene>
    <name evidence="10" type="ORF">MNBD_GAMMA23-1710</name>
</gene>
<organism evidence="10">
    <name type="scientific">hydrothermal vent metagenome</name>
    <dbReference type="NCBI Taxonomy" id="652676"/>
    <lineage>
        <taxon>unclassified sequences</taxon>
        <taxon>metagenomes</taxon>
        <taxon>ecological metagenomes</taxon>
    </lineage>
</organism>
<dbReference type="AlphaFoldDB" id="A0A3B1AD67"/>
<keyword evidence="2 7" id="KW-0812">Transmembrane</keyword>
<evidence type="ECO:0000259" key="9">
    <source>
        <dbReference type="PROSITE" id="PS50885"/>
    </source>
</evidence>
<comment type="similarity">
    <text evidence="6">Belongs to the methyl-accepting chemotaxis (MCP) protein family.</text>
</comment>
<dbReference type="Pfam" id="PF00015">
    <property type="entry name" value="MCPsignal"/>
    <property type="match status" value="1"/>
</dbReference>
<dbReference type="SMART" id="SM00283">
    <property type="entry name" value="MA"/>
    <property type="match status" value="1"/>
</dbReference>
<dbReference type="PANTHER" id="PTHR32089:SF119">
    <property type="entry name" value="METHYL-ACCEPTING CHEMOTAXIS PROTEIN CTPL"/>
    <property type="match status" value="1"/>
</dbReference>
<evidence type="ECO:0000259" key="8">
    <source>
        <dbReference type="PROSITE" id="PS50111"/>
    </source>
</evidence>
<dbReference type="GO" id="GO:0007165">
    <property type="term" value="P:signal transduction"/>
    <property type="evidence" value="ECO:0007669"/>
    <property type="project" value="UniProtKB-KW"/>
</dbReference>
<evidence type="ECO:0000256" key="6">
    <source>
        <dbReference type="ARBA" id="ARBA00029447"/>
    </source>
</evidence>
<evidence type="ECO:0000256" key="3">
    <source>
        <dbReference type="ARBA" id="ARBA00022989"/>
    </source>
</evidence>
<feature type="transmembrane region" description="Helical" evidence="7">
    <location>
        <begin position="301"/>
        <end position="325"/>
    </location>
</feature>